<dbReference type="PANTHER" id="PTHR46366">
    <property type="entry name" value="PRO-APOPTOTIC SERINE PROTEASE NMA111"/>
    <property type="match status" value="1"/>
</dbReference>
<feature type="region of interest" description="Disordered" evidence="1">
    <location>
        <begin position="126"/>
        <end position="153"/>
    </location>
</feature>
<dbReference type="InterPro" id="IPR006073">
    <property type="entry name" value="GTP-bd"/>
</dbReference>
<sequence length="440" mass="48263">MLWRSYLLAAVLEYLAAELDEIMNKVAEMSGKCAKEVKVVISPYGICPLGAHIDHQGSSIVPSSYARDARIKEVEFAKSSTWTKDCPSNGLPIFALVGRTNMGKSSLVNSIVQRKRLALTSKKHDLTRRRVEERGRKERRKKGRSAVGGSGQSRVVADGGGGLWRVVTLKEVLIKSYGGIFYGCFVRYGGIVDGCLTDSSETPPTVNELYLHLHTVNHDGMTFIDTRSERFYVPSAWRPVLEDPSNLQIFFDYYAIAKPPISKEAASGTKGGSSGSPIIDWQGQAVALNAGSKSSSASAFFLPLERSVTLSVGDWFFDRVGVSAIDCLYPCDNTCHNLWASPRVMRVNRLVKLGFVAMRWNINGESAVSDASPQTLELQEDMVFITAEEVKDFFKSYATSVGFGVIKESKDRLLVIINVKEGKSGESSTAGQNTNKSQSQ</sequence>
<dbReference type="Gene3D" id="3.40.50.300">
    <property type="entry name" value="P-loop containing nucleotide triphosphate hydrolases"/>
    <property type="match status" value="1"/>
</dbReference>
<feature type="chain" id="PRO_5042814963" description="G domain-containing protein" evidence="2">
    <location>
        <begin position="18"/>
        <end position="440"/>
    </location>
</feature>
<dbReference type="InterPro" id="IPR027417">
    <property type="entry name" value="P-loop_NTPase"/>
</dbReference>
<accession>A0AAP0IUE0</accession>
<organism evidence="4 5">
    <name type="scientific">Stephania yunnanensis</name>
    <dbReference type="NCBI Taxonomy" id="152371"/>
    <lineage>
        <taxon>Eukaryota</taxon>
        <taxon>Viridiplantae</taxon>
        <taxon>Streptophyta</taxon>
        <taxon>Embryophyta</taxon>
        <taxon>Tracheophyta</taxon>
        <taxon>Spermatophyta</taxon>
        <taxon>Magnoliopsida</taxon>
        <taxon>Ranunculales</taxon>
        <taxon>Menispermaceae</taxon>
        <taxon>Menispermoideae</taxon>
        <taxon>Cissampelideae</taxon>
        <taxon>Stephania</taxon>
    </lineage>
</organism>
<gene>
    <name evidence="4" type="ORF">Syun_019551</name>
</gene>
<reference evidence="4 5" key="1">
    <citation type="submission" date="2024-01" db="EMBL/GenBank/DDBJ databases">
        <title>Genome assemblies of Stephania.</title>
        <authorList>
            <person name="Yang L."/>
        </authorList>
    </citation>
    <scope>NUCLEOTIDE SEQUENCE [LARGE SCALE GENOMIC DNA]</scope>
    <source>
        <strain evidence="4">YNDBR</strain>
        <tissue evidence="4">Leaf</tissue>
    </source>
</reference>
<comment type="caution">
    <text evidence="4">The sequence shown here is derived from an EMBL/GenBank/DDBJ whole genome shotgun (WGS) entry which is preliminary data.</text>
</comment>
<evidence type="ECO:0000256" key="2">
    <source>
        <dbReference type="SAM" id="SignalP"/>
    </source>
</evidence>
<dbReference type="SUPFAM" id="SSF52540">
    <property type="entry name" value="P-loop containing nucleoside triphosphate hydrolases"/>
    <property type="match status" value="1"/>
</dbReference>
<dbReference type="AlphaFoldDB" id="A0AAP0IUE0"/>
<keyword evidence="2" id="KW-0732">Signal</keyword>
<feature type="domain" description="G" evidence="3">
    <location>
        <begin position="95"/>
        <end position="136"/>
    </location>
</feature>
<name>A0AAP0IUE0_9MAGN</name>
<dbReference type="PANTHER" id="PTHR46366:SF1">
    <property type="entry name" value="PDZ DOMAIN-CONTAINING PROTEIN C1685.05"/>
    <property type="match status" value="1"/>
</dbReference>
<evidence type="ECO:0000313" key="4">
    <source>
        <dbReference type="EMBL" id="KAK9121934.1"/>
    </source>
</evidence>
<evidence type="ECO:0000256" key="1">
    <source>
        <dbReference type="SAM" id="MobiDB-lite"/>
    </source>
</evidence>
<dbReference type="GO" id="GO:0005525">
    <property type="term" value="F:GTP binding"/>
    <property type="evidence" value="ECO:0007669"/>
    <property type="project" value="InterPro"/>
</dbReference>
<dbReference type="Pfam" id="PF01926">
    <property type="entry name" value="MMR_HSR1"/>
    <property type="match status" value="1"/>
</dbReference>
<evidence type="ECO:0000259" key="3">
    <source>
        <dbReference type="Pfam" id="PF01926"/>
    </source>
</evidence>
<dbReference type="EMBL" id="JBBNAF010000008">
    <property type="protein sequence ID" value="KAK9121934.1"/>
    <property type="molecule type" value="Genomic_DNA"/>
</dbReference>
<proteinExistence type="predicted"/>
<dbReference type="Proteomes" id="UP001420932">
    <property type="component" value="Unassembled WGS sequence"/>
</dbReference>
<evidence type="ECO:0000313" key="5">
    <source>
        <dbReference type="Proteomes" id="UP001420932"/>
    </source>
</evidence>
<keyword evidence="5" id="KW-1185">Reference proteome</keyword>
<protein>
    <recommendedName>
        <fullName evidence="3">G domain-containing protein</fullName>
    </recommendedName>
</protein>
<feature type="signal peptide" evidence="2">
    <location>
        <begin position="1"/>
        <end position="17"/>
    </location>
</feature>
<feature type="compositionally biased region" description="Basic and acidic residues" evidence="1">
    <location>
        <begin position="126"/>
        <end position="136"/>
    </location>
</feature>